<dbReference type="GO" id="GO:0005524">
    <property type="term" value="F:ATP binding"/>
    <property type="evidence" value="ECO:0007669"/>
    <property type="project" value="UniProtKB-UniRule"/>
</dbReference>
<keyword evidence="7" id="KW-1015">Disulfide bond</keyword>
<accession>A0A812UI95</accession>
<dbReference type="CDD" id="cd05117">
    <property type="entry name" value="STKc_CAMK"/>
    <property type="match status" value="1"/>
</dbReference>
<keyword evidence="11" id="KW-0472">Membrane</keyword>
<keyword evidence="5 8" id="KW-0862">Zinc</keyword>
<dbReference type="PROSITE" id="PS50006">
    <property type="entry name" value="FHA_DOMAIN"/>
    <property type="match status" value="1"/>
</dbReference>
<evidence type="ECO:0000256" key="6">
    <source>
        <dbReference type="ARBA" id="ARBA00022840"/>
    </source>
</evidence>
<name>A0A812UI95_9DINO</name>
<dbReference type="CDD" id="cd08368">
    <property type="entry name" value="LIM"/>
    <property type="match status" value="1"/>
</dbReference>
<evidence type="ECO:0000256" key="8">
    <source>
        <dbReference type="PROSITE-ProRule" id="PRU00125"/>
    </source>
</evidence>
<dbReference type="Proteomes" id="UP000601435">
    <property type="component" value="Unassembled WGS sequence"/>
</dbReference>
<comment type="caution">
    <text evidence="17">The sequence shown here is derived from an EMBL/GenBank/DDBJ whole genome shotgun (WGS) entry which is preliminary data.</text>
</comment>
<feature type="region of interest" description="Disordered" evidence="10">
    <location>
        <begin position="1894"/>
        <end position="1922"/>
    </location>
</feature>
<dbReference type="PROSITE" id="PS50023">
    <property type="entry name" value="LIM_DOMAIN_2"/>
    <property type="match status" value="1"/>
</dbReference>
<evidence type="ECO:0000256" key="1">
    <source>
        <dbReference type="ARBA" id="ARBA00005843"/>
    </source>
</evidence>
<dbReference type="InterPro" id="IPR008271">
    <property type="entry name" value="Ser/Thr_kinase_AS"/>
</dbReference>
<dbReference type="GO" id="GO:0004672">
    <property type="term" value="F:protein kinase activity"/>
    <property type="evidence" value="ECO:0007669"/>
    <property type="project" value="InterPro"/>
</dbReference>
<keyword evidence="3 8" id="KW-0479">Metal-binding</keyword>
<comment type="similarity">
    <text evidence="1">Belongs to the protein kinase superfamily. TKL Ser/Thr protein kinase family.</text>
</comment>
<evidence type="ECO:0000256" key="12">
    <source>
        <dbReference type="SAM" id="SignalP"/>
    </source>
</evidence>
<dbReference type="GO" id="GO:0046872">
    <property type="term" value="F:metal ion binding"/>
    <property type="evidence" value="ECO:0007669"/>
    <property type="project" value="UniProtKB-KW"/>
</dbReference>
<proteinExistence type="inferred from homology"/>
<dbReference type="Gene3D" id="2.60.200.20">
    <property type="match status" value="1"/>
</dbReference>
<evidence type="ECO:0000256" key="11">
    <source>
        <dbReference type="SAM" id="Phobius"/>
    </source>
</evidence>
<keyword evidence="8" id="KW-0440">LIM domain</keyword>
<dbReference type="Gene3D" id="1.10.510.10">
    <property type="entry name" value="Transferase(Phosphotransferase) domain 1"/>
    <property type="match status" value="1"/>
</dbReference>
<dbReference type="InterPro" id="IPR001781">
    <property type="entry name" value="Znf_LIM"/>
</dbReference>
<reference evidence="17" key="1">
    <citation type="submission" date="2021-02" db="EMBL/GenBank/DDBJ databases">
        <authorList>
            <person name="Dougan E. K."/>
            <person name="Rhodes N."/>
            <person name="Thang M."/>
            <person name="Chan C."/>
        </authorList>
    </citation>
    <scope>NUCLEOTIDE SEQUENCE</scope>
</reference>
<feature type="transmembrane region" description="Helical" evidence="11">
    <location>
        <begin position="392"/>
        <end position="418"/>
    </location>
</feature>
<gene>
    <name evidence="17" type="primary">fhkC</name>
    <name evidence="17" type="ORF">SNEC2469_LOCUS16450</name>
</gene>
<keyword evidence="6 9" id="KW-0067">ATP-binding</keyword>
<dbReference type="OrthoDB" id="447471at2759"/>
<dbReference type="SUPFAM" id="SSF49879">
    <property type="entry name" value="SMAD/FHA domain"/>
    <property type="match status" value="1"/>
</dbReference>
<keyword evidence="11" id="KW-1133">Transmembrane helix</keyword>
<feature type="binding site" evidence="9">
    <location>
        <position position="1644"/>
    </location>
    <ligand>
        <name>ATP</name>
        <dbReference type="ChEBI" id="CHEBI:30616"/>
    </ligand>
</feature>
<dbReference type="InterPro" id="IPR017441">
    <property type="entry name" value="Protein_kinase_ATP_BS"/>
</dbReference>
<dbReference type="EMBL" id="CAJNJA010026808">
    <property type="protein sequence ID" value="CAE7565844.1"/>
    <property type="molecule type" value="Genomic_DNA"/>
</dbReference>
<feature type="signal peptide" evidence="12">
    <location>
        <begin position="1"/>
        <end position="23"/>
    </location>
</feature>
<dbReference type="PROSITE" id="PS50015">
    <property type="entry name" value="SAP_B"/>
    <property type="match status" value="1"/>
</dbReference>
<dbReference type="PANTHER" id="PTHR24347">
    <property type="entry name" value="SERINE/THREONINE-PROTEIN KINASE"/>
    <property type="match status" value="1"/>
</dbReference>
<evidence type="ECO:0000256" key="9">
    <source>
        <dbReference type="PROSITE-ProRule" id="PRU10141"/>
    </source>
</evidence>
<dbReference type="InterPro" id="IPR000253">
    <property type="entry name" value="FHA_dom"/>
</dbReference>
<feature type="compositionally biased region" description="Polar residues" evidence="10">
    <location>
        <begin position="101"/>
        <end position="112"/>
    </location>
</feature>
<protein>
    <submittedName>
        <fullName evidence="17">FhkC protein</fullName>
    </submittedName>
</protein>
<dbReference type="PROSITE" id="PS00478">
    <property type="entry name" value="LIM_DOMAIN_1"/>
    <property type="match status" value="1"/>
</dbReference>
<feature type="region of interest" description="Disordered" evidence="10">
    <location>
        <begin position="77"/>
        <end position="133"/>
    </location>
</feature>
<dbReference type="SMART" id="SM00240">
    <property type="entry name" value="FHA"/>
    <property type="match status" value="1"/>
</dbReference>
<evidence type="ECO:0000313" key="17">
    <source>
        <dbReference type="EMBL" id="CAE7565844.1"/>
    </source>
</evidence>
<evidence type="ECO:0000259" key="14">
    <source>
        <dbReference type="PROSITE" id="PS50011"/>
    </source>
</evidence>
<feature type="compositionally biased region" description="Basic and acidic residues" evidence="10">
    <location>
        <begin position="167"/>
        <end position="177"/>
    </location>
</feature>
<evidence type="ECO:0000313" key="18">
    <source>
        <dbReference type="Proteomes" id="UP000601435"/>
    </source>
</evidence>
<evidence type="ECO:0000256" key="5">
    <source>
        <dbReference type="ARBA" id="ARBA00022833"/>
    </source>
</evidence>
<organism evidence="17 18">
    <name type="scientific">Symbiodinium necroappetens</name>
    <dbReference type="NCBI Taxonomy" id="1628268"/>
    <lineage>
        <taxon>Eukaryota</taxon>
        <taxon>Sar</taxon>
        <taxon>Alveolata</taxon>
        <taxon>Dinophyceae</taxon>
        <taxon>Suessiales</taxon>
        <taxon>Symbiodiniaceae</taxon>
        <taxon>Symbiodinium</taxon>
    </lineage>
</organism>
<evidence type="ECO:0000256" key="4">
    <source>
        <dbReference type="ARBA" id="ARBA00022741"/>
    </source>
</evidence>
<evidence type="ECO:0000256" key="3">
    <source>
        <dbReference type="ARBA" id="ARBA00022723"/>
    </source>
</evidence>
<dbReference type="Pfam" id="PF00498">
    <property type="entry name" value="FHA"/>
    <property type="match status" value="1"/>
</dbReference>
<dbReference type="PROSITE" id="PS00108">
    <property type="entry name" value="PROTEIN_KINASE_ST"/>
    <property type="match status" value="1"/>
</dbReference>
<feature type="transmembrane region" description="Helical" evidence="11">
    <location>
        <begin position="673"/>
        <end position="693"/>
    </location>
</feature>
<evidence type="ECO:0000259" key="15">
    <source>
        <dbReference type="PROSITE" id="PS50015"/>
    </source>
</evidence>
<dbReference type="SMART" id="SM00220">
    <property type="entry name" value="S_TKc"/>
    <property type="match status" value="1"/>
</dbReference>
<feature type="domain" description="LIM zinc-binding" evidence="16">
    <location>
        <begin position="230"/>
        <end position="288"/>
    </location>
</feature>
<dbReference type="InterPro" id="IPR008984">
    <property type="entry name" value="SMAD_FHA_dom_sf"/>
</dbReference>
<feature type="region of interest" description="Disordered" evidence="10">
    <location>
        <begin position="148"/>
        <end position="193"/>
    </location>
</feature>
<evidence type="ECO:0000256" key="2">
    <source>
        <dbReference type="ARBA" id="ARBA00011245"/>
    </source>
</evidence>
<keyword evidence="11" id="KW-0812">Transmembrane</keyword>
<sequence>MTICLPHLWLIIAALQCSLLTAAESILSPTLEDLKMHEWGCAMSQSCIEKANLSWGPPTWRLATVLSVVQRSAAWPGGLHAGQRQDQEQTEAAGKATAAASTNSVSRSQISQAAEPFPSESGRRGRKPSKELQQAMSLDEELEALLKTVEEPKIPSATKEPLPVKEPTSEPSKEPSKSAKAAASAEKGPDGQERCSVCGAQFQQGQSIYESTIAGLKQVLCSGCWSDVAPHCVACGKLISGPMAKVGDDAYHQQCLKCAICSKVIDGALSKLDCGICCGACTEEVDKDLRELRRLYSAGDFEGAALVEGSLKARGIKPPELKSRDLGRCSSCQLPFKPGQQVYEKDGDSKMLCEACFLSAAPACAACGKPVVGMVAKSTTTTTTTGSSSSSIINVITIITIIVVTFITIMVIIMLIGIIMSARKGNSLCFAQSRREKGLSFDRCCKEPTADCFDGQVLTELPEAARGQGQNRMEGNEEPNEEQPKEATSYFAWLGATGRPEAEKPEKSGEQVKAERYATQMLALDRVISNWQARSIDKKGALVHCDHILENIKAIGSLDGDMARTCLNDRGISDTRRLELQTAYRELKQTCGHKAHTDRWGHPHFGMSVSAPLGRGSLPKAAAVRLLLISPYALIEPIQIAEWRVTDSPTVEKSWRVQTNLLTFLRLLILHHCWPRFVFVVYLLIGWMLYFSLTLCKLQRLLAHPPTSYACRLDRCTKTSLASYSHAAEVMDIAAPICEYIFPGAPVELDVEVLVEPVHCMGDDLYRDYFEEVRVRMEGKTAEQTMQDGILGTRVELLIANQAPVLTDSCAEVALLGRIVVTQRICQTLLQNPLSPEAQDKQERLIADVAEVMPSFTANQVLGYFTGLPQYVVSDLLSGACGKMLQADREAGEFREVLEPMYRWPQASIASQPLEAHGLRCKEAEPVQVGEHVDVTGYDELPVFFADLDHPMPADGRITDIKVNAMLHADEGLRLDVILLRPQRVDGHWRFERRGELVLSRIVLRCGAEDEVSGLLEGELDAGDALALSWACSMRVFAVLALAMLAGASPLLRPLSPTAPEVALPSALCSPCVQLGSQGINLLLNYLLNAGVVTSCSKLCSHLPGKAEQTICNLACDLAGIKEFVDILNHTDLDPIYFCELLTLCHAGPDDASARIMDIQASPSTISKGETVKLLADVNVTKALGVGEFRLAVHGPVTSHISDGFLLPKGLTEGAIQLGAELKVRDDTSGDEPVIWRPGTYTFDIHLCQGECGSKHPHSKDFGTATGNFTLKAIFRVAAMSSFRVCRHPSLTLAPGNCSTCRTAELPKDHSSFLAEVRKQEYGDLGSALHRSYAWSAKLFPMRCEPQRQQESPELPAMRLAPTPQISRAFCNPTTPQDLWGTEWDKRSCRFEGLCYDVDSRIFEFYSGASASVSLSLRACRCVLSKLMADLFVEEARMSQSESVTQATQGPTQAFPVVSQDDVVTGHASVVSTKLGEQFEFKFEESTNQAFLGRSPDCEIRAKDSHVSKKHLRIYRDEQLRYFVEQLSAAGTFINEDYMRKDEHRSLKHGDTITIATKRSDAVPFASFFFRVRGSMTQSGAVEADKDEDGDGELRNLVTDDWVRKNWSLREELGSGHFSSVQLGIRIKQGRLEALKPGLRCAVKIIDKKTFVNFQANRSSGVNLNDEAELMSSLQHPNIVSCSEWFQTQNHMYLALECVPGGDLLHNLMDGGCLTEMQAVRIFRQVCGAVQYLHVTKSLVHRDLKPENILLTNKDRDTMIPKLADFGLARINQKSMDCRTFCGTPQYFAPEVIGTAQEPSTGYGKQVDMWSLGVILYIMLCGVPPFEDEGLYTQIQNGRWEFDVPQFSQVSEEAKNLIRKLMKVNPRERISIQGALNEPWFRVREFATPARSTKSHAADMAVGNTDEPMSKRRKSEAGMVIS</sequence>
<dbReference type="PROSITE" id="PS00107">
    <property type="entry name" value="PROTEIN_KINASE_ATP"/>
    <property type="match status" value="1"/>
</dbReference>
<dbReference type="Pfam" id="PF00069">
    <property type="entry name" value="Pkinase"/>
    <property type="match status" value="1"/>
</dbReference>
<evidence type="ECO:0000256" key="7">
    <source>
        <dbReference type="ARBA" id="ARBA00023157"/>
    </source>
</evidence>
<feature type="domain" description="FHA" evidence="13">
    <location>
        <begin position="1490"/>
        <end position="1539"/>
    </location>
</feature>
<dbReference type="InterPro" id="IPR000719">
    <property type="entry name" value="Prot_kinase_dom"/>
</dbReference>
<evidence type="ECO:0000256" key="10">
    <source>
        <dbReference type="SAM" id="MobiDB-lite"/>
    </source>
</evidence>
<keyword evidence="4 9" id="KW-0547">Nucleotide-binding</keyword>
<dbReference type="InterPro" id="IPR011009">
    <property type="entry name" value="Kinase-like_dom_sf"/>
</dbReference>
<feature type="region of interest" description="Disordered" evidence="10">
    <location>
        <begin position="463"/>
        <end position="485"/>
    </location>
</feature>
<feature type="domain" description="Saposin B-type" evidence="15">
    <location>
        <begin position="1065"/>
        <end position="1149"/>
    </location>
</feature>
<feature type="chain" id="PRO_5032483679" evidence="12">
    <location>
        <begin position="24"/>
        <end position="1922"/>
    </location>
</feature>
<dbReference type="SUPFAM" id="SSF56112">
    <property type="entry name" value="Protein kinase-like (PK-like)"/>
    <property type="match status" value="1"/>
</dbReference>
<dbReference type="Gene3D" id="2.10.110.10">
    <property type="entry name" value="Cysteine Rich Protein"/>
    <property type="match status" value="1"/>
</dbReference>
<dbReference type="SMART" id="SM00132">
    <property type="entry name" value="LIM"/>
    <property type="match status" value="1"/>
</dbReference>
<keyword evidence="12" id="KW-0732">Signal</keyword>
<comment type="subunit">
    <text evidence="2">Monomer.</text>
</comment>
<dbReference type="FunFam" id="1.10.510.10:FF:000571">
    <property type="entry name" value="Maternal embryonic leucine zipper kinase"/>
    <property type="match status" value="1"/>
</dbReference>
<feature type="domain" description="Protein kinase" evidence="14">
    <location>
        <begin position="1607"/>
        <end position="1881"/>
    </location>
</feature>
<evidence type="ECO:0000259" key="16">
    <source>
        <dbReference type="PROSITE" id="PS50023"/>
    </source>
</evidence>
<keyword evidence="18" id="KW-1185">Reference proteome</keyword>
<dbReference type="PROSITE" id="PS50011">
    <property type="entry name" value="PROTEIN_KINASE_DOM"/>
    <property type="match status" value="1"/>
</dbReference>
<evidence type="ECO:0000259" key="13">
    <source>
        <dbReference type="PROSITE" id="PS50006"/>
    </source>
</evidence>
<dbReference type="InterPro" id="IPR008139">
    <property type="entry name" value="SaposinB_dom"/>
</dbReference>